<dbReference type="AlphaFoldDB" id="A0A1I4TNI7"/>
<dbReference type="STRING" id="52442.SAMN05421880_13323"/>
<gene>
    <name evidence="1" type="ORF">SAMN05421880_13323</name>
</gene>
<organism evidence="1 2">
    <name type="scientific">Nitrosomonas nitrosa</name>
    <dbReference type="NCBI Taxonomy" id="52442"/>
    <lineage>
        <taxon>Bacteria</taxon>
        <taxon>Pseudomonadati</taxon>
        <taxon>Pseudomonadota</taxon>
        <taxon>Betaproteobacteria</taxon>
        <taxon>Nitrosomonadales</taxon>
        <taxon>Nitrosomonadaceae</taxon>
        <taxon>Nitrosomonas</taxon>
    </lineage>
</organism>
<keyword evidence="2" id="KW-1185">Reference proteome</keyword>
<dbReference type="EMBL" id="FOUF01000033">
    <property type="protein sequence ID" value="SFM78191.1"/>
    <property type="molecule type" value="Genomic_DNA"/>
</dbReference>
<accession>A0A1I4TNI7</accession>
<evidence type="ECO:0000313" key="2">
    <source>
        <dbReference type="Proteomes" id="UP000199561"/>
    </source>
</evidence>
<protein>
    <submittedName>
        <fullName evidence="1">Uncharacterized protein</fullName>
    </submittedName>
</protein>
<reference evidence="1 2" key="1">
    <citation type="submission" date="2016-10" db="EMBL/GenBank/DDBJ databases">
        <authorList>
            <person name="de Groot N.N."/>
        </authorList>
    </citation>
    <scope>NUCLEOTIDE SEQUENCE [LARGE SCALE GENOMIC DNA]</scope>
    <source>
        <strain evidence="1 2">Nm146</strain>
    </source>
</reference>
<dbReference type="RefSeq" id="WP_143068246.1">
    <property type="nucleotide sequence ID" value="NZ_FOUF01000033.1"/>
</dbReference>
<evidence type="ECO:0000313" key="1">
    <source>
        <dbReference type="EMBL" id="SFM78191.1"/>
    </source>
</evidence>
<proteinExistence type="predicted"/>
<dbReference type="Proteomes" id="UP000199561">
    <property type="component" value="Unassembled WGS sequence"/>
</dbReference>
<sequence>MLRTMFFVFCIGFTSAGHADKQKEETRIYQTDSLGTIQADRPHFIIQKDGRVLPTDSIGTRDSTNPNQYRIIGDRIYETDSLGTIKHDKSMKIKQE</sequence>
<name>A0A1I4TNI7_9PROT</name>